<proteinExistence type="predicted"/>
<gene>
    <name evidence="2" type="ORF">CY34DRAFT_19579</name>
</gene>
<evidence type="ECO:0000313" key="3">
    <source>
        <dbReference type="Proteomes" id="UP000054485"/>
    </source>
</evidence>
<dbReference type="OrthoDB" id="2623880at2759"/>
<evidence type="ECO:0000256" key="1">
    <source>
        <dbReference type="SAM" id="MobiDB-lite"/>
    </source>
</evidence>
<accession>A0A0D0AIC8</accession>
<dbReference type="Proteomes" id="UP000054485">
    <property type="component" value="Unassembled WGS sequence"/>
</dbReference>
<feature type="region of interest" description="Disordered" evidence="1">
    <location>
        <begin position="75"/>
        <end position="95"/>
    </location>
</feature>
<keyword evidence="3" id="KW-1185">Reference proteome</keyword>
<feature type="compositionally biased region" description="Basic residues" evidence="1">
    <location>
        <begin position="79"/>
        <end position="93"/>
    </location>
</feature>
<evidence type="ECO:0000313" key="2">
    <source>
        <dbReference type="EMBL" id="KIK31778.1"/>
    </source>
</evidence>
<dbReference type="InParanoid" id="A0A0D0AIC8"/>
<name>A0A0D0AIC8_9AGAM</name>
<protein>
    <submittedName>
        <fullName evidence="2">Uncharacterized protein</fullName>
    </submittedName>
</protein>
<sequence>MASSHTDIVDYTNNVDFPADNVIIMEIDNILAGWPTYEIKFTPQKPGPVKLVIRLKDAVKLVPVEESTDSEAELLFPSKGRKRTSSSGRKTKKIKTDSNADVNKLTEILAGVRLTSTGSGSTLFHASPVRLVGICNPPPPAPATLKRKFTNDTSWPPARSRTRALRDIESNEKITSFQTVKTLPAAVAADKTNM</sequence>
<organism evidence="2 3">
    <name type="scientific">Suillus luteus UH-Slu-Lm8-n1</name>
    <dbReference type="NCBI Taxonomy" id="930992"/>
    <lineage>
        <taxon>Eukaryota</taxon>
        <taxon>Fungi</taxon>
        <taxon>Dikarya</taxon>
        <taxon>Basidiomycota</taxon>
        <taxon>Agaricomycotina</taxon>
        <taxon>Agaricomycetes</taxon>
        <taxon>Agaricomycetidae</taxon>
        <taxon>Boletales</taxon>
        <taxon>Suillineae</taxon>
        <taxon>Suillaceae</taxon>
        <taxon>Suillus</taxon>
    </lineage>
</organism>
<reference evidence="3" key="2">
    <citation type="submission" date="2015-01" db="EMBL/GenBank/DDBJ databases">
        <title>Evolutionary Origins and Diversification of the Mycorrhizal Mutualists.</title>
        <authorList>
            <consortium name="DOE Joint Genome Institute"/>
            <consortium name="Mycorrhizal Genomics Consortium"/>
            <person name="Kohler A."/>
            <person name="Kuo A."/>
            <person name="Nagy L.G."/>
            <person name="Floudas D."/>
            <person name="Copeland A."/>
            <person name="Barry K.W."/>
            <person name="Cichocki N."/>
            <person name="Veneault-Fourrey C."/>
            <person name="LaButti K."/>
            <person name="Lindquist E.A."/>
            <person name="Lipzen A."/>
            <person name="Lundell T."/>
            <person name="Morin E."/>
            <person name="Murat C."/>
            <person name="Riley R."/>
            <person name="Ohm R."/>
            <person name="Sun H."/>
            <person name="Tunlid A."/>
            <person name="Henrissat B."/>
            <person name="Grigoriev I.V."/>
            <person name="Hibbett D.S."/>
            <person name="Martin F."/>
        </authorList>
    </citation>
    <scope>NUCLEOTIDE SEQUENCE [LARGE SCALE GENOMIC DNA]</scope>
    <source>
        <strain evidence="3">UH-Slu-Lm8-n1</strain>
    </source>
</reference>
<dbReference type="HOGENOM" id="CLU_090730_0_0_1"/>
<dbReference type="EMBL" id="KN836658">
    <property type="protein sequence ID" value="KIK31778.1"/>
    <property type="molecule type" value="Genomic_DNA"/>
</dbReference>
<reference evidence="2 3" key="1">
    <citation type="submission" date="2014-04" db="EMBL/GenBank/DDBJ databases">
        <authorList>
            <consortium name="DOE Joint Genome Institute"/>
            <person name="Kuo A."/>
            <person name="Ruytinx J."/>
            <person name="Rineau F."/>
            <person name="Colpaert J."/>
            <person name="Kohler A."/>
            <person name="Nagy L.G."/>
            <person name="Floudas D."/>
            <person name="Copeland A."/>
            <person name="Barry K.W."/>
            <person name="Cichocki N."/>
            <person name="Veneault-Fourrey C."/>
            <person name="LaButti K."/>
            <person name="Lindquist E.A."/>
            <person name="Lipzen A."/>
            <person name="Lundell T."/>
            <person name="Morin E."/>
            <person name="Murat C."/>
            <person name="Sun H."/>
            <person name="Tunlid A."/>
            <person name="Henrissat B."/>
            <person name="Grigoriev I.V."/>
            <person name="Hibbett D.S."/>
            <person name="Martin F."/>
            <person name="Nordberg H.P."/>
            <person name="Cantor M.N."/>
            <person name="Hua S.X."/>
        </authorList>
    </citation>
    <scope>NUCLEOTIDE SEQUENCE [LARGE SCALE GENOMIC DNA]</scope>
    <source>
        <strain evidence="2 3">UH-Slu-Lm8-n1</strain>
    </source>
</reference>
<dbReference type="AlphaFoldDB" id="A0A0D0AIC8"/>